<evidence type="ECO:0000313" key="3">
    <source>
        <dbReference type="Proteomes" id="UP001299283"/>
    </source>
</evidence>
<dbReference type="Proteomes" id="UP001299283">
    <property type="component" value="Unassembled WGS sequence"/>
</dbReference>
<accession>A0ABU5YW50</accession>
<evidence type="ECO:0000313" key="2">
    <source>
        <dbReference type="EMBL" id="MEB3069318.1"/>
    </source>
</evidence>
<proteinExistence type="predicted"/>
<gene>
    <name evidence="2" type="ORF">K5L39_08980</name>
</gene>
<dbReference type="EMBL" id="JAYJJQ010000006">
    <property type="protein sequence ID" value="MEB3069318.1"/>
    <property type="molecule type" value="Genomic_DNA"/>
</dbReference>
<organism evidence="2 3">
    <name type="scientific">[Mycobacterium] vasticus</name>
    <dbReference type="NCBI Taxonomy" id="2875777"/>
    <lineage>
        <taxon>Bacteria</taxon>
        <taxon>Bacillati</taxon>
        <taxon>Actinomycetota</taxon>
        <taxon>Actinomycetes</taxon>
        <taxon>Mycobacteriales</taxon>
        <taxon>Mycobacteriaceae</taxon>
        <taxon>Mycolicibacter</taxon>
    </lineage>
</organism>
<dbReference type="RefSeq" id="WP_225397967.1">
    <property type="nucleotide sequence ID" value="NZ_JAYJJQ010000006.1"/>
</dbReference>
<name>A0ABU5YW50_9MYCO</name>
<reference evidence="2 3" key="1">
    <citation type="submission" date="2023-12" db="EMBL/GenBank/DDBJ databases">
        <title>Description of new species of Mycobacterium terrae complex isolated from sewage at the Sao Paulo Zoological Park Foundation in Brazil.</title>
        <authorList>
            <person name="Romagnoli C.L."/>
            <person name="Conceicao E.C."/>
            <person name="Machado E."/>
            <person name="Barreto L.B.P.F."/>
            <person name="Sharma A."/>
            <person name="Silva N.M."/>
            <person name="Marques L.E."/>
            <person name="Juliana M.A."/>
            <person name="Lourenco M.C.S."/>
            <person name="Digiampietri L.A."/>
            <person name="Suffys P.N."/>
            <person name="Viana-Niero C."/>
        </authorList>
    </citation>
    <scope>NUCLEOTIDE SEQUENCE [LARGE SCALE GENOMIC DNA]</scope>
    <source>
        <strain evidence="2 3">MYC017</strain>
    </source>
</reference>
<feature type="compositionally biased region" description="Basic and acidic residues" evidence="1">
    <location>
        <begin position="1"/>
        <end position="11"/>
    </location>
</feature>
<evidence type="ECO:0000256" key="1">
    <source>
        <dbReference type="SAM" id="MobiDB-lite"/>
    </source>
</evidence>
<sequence>MGWEIRQRELSKTAPTTKLGPPLGRRHVVNGPALAEAFRRAPGIDYARLRDDLDSAAGTDTGRA</sequence>
<keyword evidence="3" id="KW-1185">Reference proteome</keyword>
<comment type="caution">
    <text evidence="2">The sequence shown here is derived from an EMBL/GenBank/DDBJ whole genome shotgun (WGS) entry which is preliminary data.</text>
</comment>
<feature type="region of interest" description="Disordered" evidence="1">
    <location>
        <begin position="1"/>
        <end position="26"/>
    </location>
</feature>
<protein>
    <submittedName>
        <fullName evidence="2">Uncharacterized protein</fullName>
    </submittedName>
</protein>